<keyword evidence="4 9" id="KW-0732">Signal</keyword>
<dbReference type="InterPro" id="IPR006094">
    <property type="entry name" value="Oxid_FAD_bind_N"/>
</dbReference>
<comment type="similarity">
    <text evidence="2">Belongs to the oxygen-dependent FAD-linked oxidoreductase family.</text>
</comment>
<evidence type="ECO:0000256" key="2">
    <source>
        <dbReference type="ARBA" id="ARBA00005466"/>
    </source>
</evidence>
<dbReference type="Pfam" id="PF01565">
    <property type="entry name" value="FAD_binding_4"/>
    <property type="match status" value="1"/>
</dbReference>
<dbReference type="InterPro" id="IPR036318">
    <property type="entry name" value="FAD-bd_PCMH-like_sf"/>
</dbReference>
<dbReference type="AlphaFoldDB" id="A0A218XGS5"/>
<reference evidence="12" key="1">
    <citation type="journal article" date="2017" name="Plant J.">
        <title>The pomegranate (Punica granatum L.) genome and the genomics of punicalagin biosynthesis.</title>
        <authorList>
            <person name="Qin G."/>
            <person name="Xu C."/>
            <person name="Ming R."/>
            <person name="Tang H."/>
            <person name="Guyot R."/>
            <person name="Kramer E.M."/>
            <person name="Hu Y."/>
            <person name="Yi X."/>
            <person name="Qi Y."/>
            <person name="Xu X."/>
            <person name="Gao Z."/>
            <person name="Pan H."/>
            <person name="Jian J."/>
            <person name="Tian Y."/>
            <person name="Yue Z."/>
            <person name="Xu Y."/>
        </authorList>
    </citation>
    <scope>NUCLEOTIDE SEQUENCE [LARGE SCALE GENOMIC DNA]</scope>
    <source>
        <strain evidence="12">cv. Dabenzi</strain>
    </source>
</reference>
<evidence type="ECO:0000256" key="7">
    <source>
        <dbReference type="ARBA" id="ARBA00023002"/>
    </source>
</evidence>
<keyword evidence="8" id="KW-0325">Glycoprotein</keyword>
<organism evidence="11 12">
    <name type="scientific">Punica granatum</name>
    <name type="common">Pomegranate</name>
    <dbReference type="NCBI Taxonomy" id="22663"/>
    <lineage>
        <taxon>Eukaryota</taxon>
        <taxon>Viridiplantae</taxon>
        <taxon>Streptophyta</taxon>
        <taxon>Embryophyta</taxon>
        <taxon>Tracheophyta</taxon>
        <taxon>Spermatophyta</taxon>
        <taxon>Magnoliopsida</taxon>
        <taxon>eudicotyledons</taxon>
        <taxon>Gunneridae</taxon>
        <taxon>Pentapetalae</taxon>
        <taxon>rosids</taxon>
        <taxon>malvids</taxon>
        <taxon>Myrtales</taxon>
        <taxon>Lythraceae</taxon>
        <taxon>Punica</taxon>
    </lineage>
</organism>
<feature type="signal peptide" evidence="9">
    <location>
        <begin position="1"/>
        <end position="27"/>
    </location>
</feature>
<accession>A0A218XGS5</accession>
<evidence type="ECO:0000256" key="3">
    <source>
        <dbReference type="ARBA" id="ARBA00022630"/>
    </source>
</evidence>
<proteinExistence type="inferred from homology"/>
<name>A0A218XGS5_PUNGR</name>
<keyword evidence="6" id="KW-0274">FAD</keyword>
<feature type="domain" description="FAD-binding PCMH-type" evidence="10">
    <location>
        <begin position="88"/>
        <end position="265"/>
    </location>
</feature>
<evidence type="ECO:0000313" key="11">
    <source>
        <dbReference type="EMBL" id="OWM83671.1"/>
    </source>
</evidence>
<comment type="cofactor">
    <cofactor evidence="1">
        <name>FAD</name>
        <dbReference type="ChEBI" id="CHEBI:57692"/>
    </cofactor>
</comment>
<evidence type="ECO:0000259" key="10">
    <source>
        <dbReference type="PROSITE" id="PS51387"/>
    </source>
</evidence>
<comment type="caution">
    <text evidence="11">The sequence shown here is derived from an EMBL/GenBank/DDBJ whole genome shotgun (WGS) entry which is preliminary data.</text>
</comment>
<dbReference type="Gene3D" id="3.40.462.20">
    <property type="match status" value="1"/>
</dbReference>
<dbReference type="InterPro" id="IPR012951">
    <property type="entry name" value="BBE"/>
</dbReference>
<dbReference type="PROSITE" id="PS51387">
    <property type="entry name" value="FAD_PCMH"/>
    <property type="match status" value="1"/>
</dbReference>
<dbReference type="InterPro" id="IPR016166">
    <property type="entry name" value="FAD-bd_PCMH"/>
</dbReference>
<dbReference type="Gene3D" id="3.30.43.10">
    <property type="entry name" value="Uridine Diphospho-n-acetylenolpyruvylglucosamine Reductase, domain 2"/>
    <property type="match status" value="1"/>
</dbReference>
<keyword evidence="7" id="KW-0560">Oxidoreductase</keyword>
<dbReference type="GO" id="GO:0071949">
    <property type="term" value="F:FAD binding"/>
    <property type="evidence" value="ECO:0007669"/>
    <property type="project" value="InterPro"/>
</dbReference>
<protein>
    <recommendedName>
        <fullName evidence="10">FAD-binding PCMH-type domain-containing protein</fullName>
    </recommendedName>
</protein>
<dbReference type="PANTHER" id="PTHR32448">
    <property type="entry name" value="OS08G0158400 PROTEIN"/>
    <property type="match status" value="1"/>
</dbReference>
<evidence type="ECO:0000256" key="1">
    <source>
        <dbReference type="ARBA" id="ARBA00001974"/>
    </source>
</evidence>
<dbReference type="InterPro" id="IPR016169">
    <property type="entry name" value="FAD-bd_PCMH_sub2"/>
</dbReference>
<evidence type="ECO:0000256" key="9">
    <source>
        <dbReference type="SAM" id="SignalP"/>
    </source>
</evidence>
<sequence>MRRSTFLSFSVVHPLLLLLLLPPAVSSSSPSESLYANFLNCLENRTQSPSSSSSSTYQFSQSLFSQSNSSYSGALNSYVRNRRFNTSSTPKPLLILTPSLQSHVSAAVLCSKHLGLLIRTRSGGHDYEGLSYASSRSDDPFIVLDTFNFRAIDVDVAGESAWVGSGATVGELYYRIWEKSRVHGFPAGVCPTVGIGGHFSGGGYGNMLRKFGLSVDNIVDAKIVDVDGRVLDRASMGEDLFWAIRGGGGASFGVILAYRIKLVRVPETVTVFRVEKTVEHNATEMVYRWQYVAPATDNGLFMRLLLRPITLEPRKGEKTVRASVYTLFLGDAERLISIMARDFPELGLSKVDCKEMSWIDSVLWWGRFENGTGPEALLDRMPDSVNFLKRKSDYVREPIPRDGLDSLWDKMTELGKAGLVFNPYGGVLSEIASSETPFPHRAGNLFKIQYSISWSEEGTEAANDCLSQMRSLYSFMTPFVSKDPRRAYLNYRDLDIGVARSSGNSYGDGSVYGVKYFVGNFERLVNVKTAVDPENFFRNEQSIPPLPSKSSKSLESPIMLCSKHANMVILCITDVVSVVYVRNRIHIEHGPTFDAAKI</sequence>
<dbReference type="Gene3D" id="3.30.465.10">
    <property type="match status" value="1"/>
</dbReference>
<dbReference type="GO" id="GO:0016491">
    <property type="term" value="F:oxidoreductase activity"/>
    <property type="evidence" value="ECO:0007669"/>
    <property type="project" value="UniProtKB-KW"/>
</dbReference>
<dbReference type="EMBL" id="MTKT01001810">
    <property type="protein sequence ID" value="OWM83671.1"/>
    <property type="molecule type" value="Genomic_DNA"/>
</dbReference>
<dbReference type="SUPFAM" id="SSF56176">
    <property type="entry name" value="FAD-binding/transporter-associated domain-like"/>
    <property type="match status" value="1"/>
</dbReference>
<dbReference type="Pfam" id="PF08031">
    <property type="entry name" value="BBE"/>
    <property type="match status" value="1"/>
</dbReference>
<dbReference type="InterPro" id="IPR016167">
    <property type="entry name" value="FAD-bd_PCMH_sub1"/>
</dbReference>
<gene>
    <name evidence="11" type="ORF">CDL15_Pgr004101</name>
</gene>
<evidence type="ECO:0000256" key="4">
    <source>
        <dbReference type="ARBA" id="ARBA00022729"/>
    </source>
</evidence>
<feature type="chain" id="PRO_5012555738" description="FAD-binding PCMH-type domain-containing protein" evidence="9">
    <location>
        <begin position="28"/>
        <end position="598"/>
    </location>
</feature>
<evidence type="ECO:0000256" key="6">
    <source>
        <dbReference type="ARBA" id="ARBA00022827"/>
    </source>
</evidence>
<dbReference type="Proteomes" id="UP000197138">
    <property type="component" value="Unassembled WGS sequence"/>
</dbReference>
<evidence type="ECO:0000313" key="12">
    <source>
        <dbReference type="Proteomes" id="UP000197138"/>
    </source>
</evidence>
<evidence type="ECO:0000256" key="8">
    <source>
        <dbReference type="ARBA" id="ARBA00023180"/>
    </source>
</evidence>
<evidence type="ECO:0000256" key="5">
    <source>
        <dbReference type="ARBA" id="ARBA00022741"/>
    </source>
</evidence>
<keyword evidence="3" id="KW-0285">Flavoprotein</keyword>
<keyword evidence="5" id="KW-0547">Nucleotide-binding</keyword>